<protein>
    <recommendedName>
        <fullName evidence="4">Cache domain-containing protein</fullName>
    </recommendedName>
</protein>
<keyword evidence="1" id="KW-0109">Calcium transport</keyword>
<dbReference type="PANTHER" id="PTHR10166:SF6">
    <property type="entry name" value="VOLTAGE-DEPENDENT CALCIUM CHANNEL SUBUNIT ALPHA-2_DELTA-1"/>
    <property type="match status" value="1"/>
</dbReference>
<name>A0A5E4C2C8_MARMO</name>
<keyword evidence="1" id="KW-0106">Calcium</keyword>
<organism evidence="2 3">
    <name type="scientific">Marmota monax</name>
    <name type="common">Woodchuck</name>
    <dbReference type="NCBI Taxonomy" id="9995"/>
    <lineage>
        <taxon>Eukaryota</taxon>
        <taxon>Metazoa</taxon>
        <taxon>Chordata</taxon>
        <taxon>Craniata</taxon>
        <taxon>Vertebrata</taxon>
        <taxon>Euteleostomi</taxon>
        <taxon>Mammalia</taxon>
        <taxon>Eutheria</taxon>
        <taxon>Euarchontoglires</taxon>
        <taxon>Glires</taxon>
        <taxon>Rodentia</taxon>
        <taxon>Sciuromorpha</taxon>
        <taxon>Sciuridae</taxon>
        <taxon>Xerinae</taxon>
        <taxon>Marmotini</taxon>
        <taxon>Marmota</taxon>
    </lineage>
</organism>
<evidence type="ECO:0000313" key="2">
    <source>
        <dbReference type="EMBL" id="VTJ76044.1"/>
    </source>
</evidence>
<keyword evidence="1" id="KW-0813">Transport</keyword>
<keyword evidence="3" id="KW-1185">Reference proteome</keyword>
<dbReference type="PANTHER" id="PTHR10166">
    <property type="entry name" value="VOLTAGE-DEPENDENT CALCIUM CHANNEL SUBUNIT ALPHA-2/DELTA-RELATED"/>
    <property type="match status" value="1"/>
</dbReference>
<comment type="caution">
    <text evidence="2">The sequence shown here is derived from an EMBL/GenBank/DDBJ whole genome shotgun (WGS) entry which is preliminary data.</text>
</comment>
<dbReference type="EMBL" id="CABDUW010000853">
    <property type="protein sequence ID" value="VTJ76044.1"/>
    <property type="molecule type" value="Genomic_DNA"/>
</dbReference>
<dbReference type="GO" id="GO:1990454">
    <property type="term" value="C:L-type voltage-gated calcium channel complex"/>
    <property type="evidence" value="ECO:0007669"/>
    <property type="project" value="TreeGrafter"/>
</dbReference>
<dbReference type="Proteomes" id="UP000335636">
    <property type="component" value="Unassembled WGS sequence"/>
</dbReference>
<gene>
    <name evidence="2" type="ORF">MONAX_5E017534</name>
</gene>
<dbReference type="Gene3D" id="3.30.450.20">
    <property type="entry name" value="PAS domain"/>
    <property type="match status" value="1"/>
</dbReference>
<proteinExistence type="predicted"/>
<feature type="non-terminal residue" evidence="2">
    <location>
        <position position="76"/>
    </location>
</feature>
<keyword evidence="1" id="KW-0406">Ion transport</keyword>
<evidence type="ECO:0000256" key="1">
    <source>
        <dbReference type="ARBA" id="ARBA00022568"/>
    </source>
</evidence>
<feature type="non-terminal residue" evidence="2">
    <location>
        <position position="1"/>
    </location>
</feature>
<evidence type="ECO:0000313" key="3">
    <source>
        <dbReference type="Proteomes" id="UP000335636"/>
    </source>
</evidence>
<dbReference type="GO" id="GO:0005245">
    <property type="term" value="F:voltage-gated calcium channel activity"/>
    <property type="evidence" value="ECO:0007669"/>
    <property type="project" value="TreeGrafter"/>
</dbReference>
<dbReference type="InterPro" id="IPR051173">
    <property type="entry name" value="Ca_channel_alpha-2/delta"/>
</dbReference>
<sequence length="76" mass="8474">ELGLVITGTLPVFNITGQFENKTNLKNQLILGVMGVDVSLEDIKRLTPRFTLCPNGYYFAIDPNGYVLLHPNLQPK</sequence>
<reference evidence="2" key="1">
    <citation type="submission" date="2019-04" db="EMBL/GenBank/DDBJ databases">
        <authorList>
            <person name="Alioto T."/>
            <person name="Alioto T."/>
        </authorList>
    </citation>
    <scope>NUCLEOTIDE SEQUENCE [LARGE SCALE GENOMIC DNA]</scope>
</reference>
<accession>A0A5E4C2C8</accession>
<evidence type="ECO:0008006" key="4">
    <source>
        <dbReference type="Google" id="ProtNLM"/>
    </source>
</evidence>
<dbReference type="AlphaFoldDB" id="A0A5E4C2C8"/>